<keyword evidence="1" id="KW-0732">Signal</keyword>
<evidence type="ECO:0000313" key="2">
    <source>
        <dbReference type="EMBL" id="CUA69947.1"/>
    </source>
</evidence>
<proteinExistence type="predicted"/>
<name>A0A0K6FVC9_9AGAM</name>
<dbReference type="Gene3D" id="2.60.40.420">
    <property type="entry name" value="Cupredoxins - blue copper proteins"/>
    <property type="match status" value="1"/>
</dbReference>
<dbReference type="PANTHER" id="PTHR34883">
    <property type="entry name" value="SERINE-RICH PROTEIN, PUTATIVE-RELATED-RELATED"/>
    <property type="match status" value="1"/>
</dbReference>
<dbReference type="Proteomes" id="UP000044841">
    <property type="component" value="Unassembled WGS sequence"/>
</dbReference>
<evidence type="ECO:0008006" key="4">
    <source>
        <dbReference type="Google" id="ProtNLM"/>
    </source>
</evidence>
<dbReference type="CDD" id="cd00920">
    <property type="entry name" value="Cupredoxin"/>
    <property type="match status" value="1"/>
</dbReference>
<feature type="chain" id="PRO_5005502692" description="Phytocyanin domain-containing protein" evidence="1">
    <location>
        <begin position="21"/>
        <end position="172"/>
    </location>
</feature>
<organism evidence="2 3">
    <name type="scientific">Rhizoctonia solani</name>
    <dbReference type="NCBI Taxonomy" id="456999"/>
    <lineage>
        <taxon>Eukaryota</taxon>
        <taxon>Fungi</taxon>
        <taxon>Dikarya</taxon>
        <taxon>Basidiomycota</taxon>
        <taxon>Agaricomycotina</taxon>
        <taxon>Agaricomycetes</taxon>
        <taxon>Cantharellales</taxon>
        <taxon>Ceratobasidiaceae</taxon>
        <taxon>Rhizoctonia</taxon>
    </lineage>
</organism>
<protein>
    <recommendedName>
        <fullName evidence="4">Phytocyanin domain-containing protein</fullName>
    </recommendedName>
</protein>
<dbReference type="InterPro" id="IPR052953">
    <property type="entry name" value="Ser-rich/MCO-related"/>
</dbReference>
<gene>
    <name evidence="2" type="ORF">RSOLAG22IIIB_14164</name>
</gene>
<dbReference type="EMBL" id="CYGV01001032">
    <property type="protein sequence ID" value="CUA69947.1"/>
    <property type="molecule type" value="Genomic_DNA"/>
</dbReference>
<sequence length="172" mass="19666">MMFNFAAIVSALAFVLPIVANPVPRSNLARTEWNDNDWNNTEWHEPQTYKVTVGANGNLRYDPEYVHAKVGDYIKFEFHPKNHTVTESSFNKPCYAIDGGFRTGFVPVASEDSWDLPTRKFKVIDEKPHWFYCGQIGHCPAGMVFAVNPPKESNTFEKFQQMAIKTGDDTKW</sequence>
<keyword evidence="3" id="KW-1185">Reference proteome</keyword>
<accession>A0A0K6FVC9</accession>
<evidence type="ECO:0000256" key="1">
    <source>
        <dbReference type="SAM" id="SignalP"/>
    </source>
</evidence>
<feature type="signal peptide" evidence="1">
    <location>
        <begin position="1"/>
        <end position="20"/>
    </location>
</feature>
<dbReference type="AlphaFoldDB" id="A0A0K6FVC9"/>
<dbReference type="SUPFAM" id="SSF49503">
    <property type="entry name" value="Cupredoxins"/>
    <property type="match status" value="1"/>
</dbReference>
<dbReference type="InterPro" id="IPR008972">
    <property type="entry name" value="Cupredoxin"/>
</dbReference>
<evidence type="ECO:0000313" key="3">
    <source>
        <dbReference type="Proteomes" id="UP000044841"/>
    </source>
</evidence>
<reference evidence="2 3" key="1">
    <citation type="submission" date="2015-07" db="EMBL/GenBank/DDBJ databases">
        <authorList>
            <person name="Noorani M."/>
        </authorList>
    </citation>
    <scope>NUCLEOTIDE SEQUENCE [LARGE SCALE GENOMIC DNA]</scope>
    <source>
        <strain evidence="2">BBA 69670</strain>
    </source>
</reference>
<dbReference type="PANTHER" id="PTHR34883:SF15">
    <property type="entry name" value="EXTRACELLULAR SERINE-RICH PROTEIN"/>
    <property type="match status" value="1"/>
</dbReference>